<dbReference type="PANTHER" id="PTHR46179">
    <property type="entry name" value="ZINC FINGER PROTEIN"/>
    <property type="match status" value="1"/>
</dbReference>
<evidence type="ECO:0000313" key="12">
    <source>
        <dbReference type="Proteomes" id="UP001213000"/>
    </source>
</evidence>
<evidence type="ECO:0000256" key="2">
    <source>
        <dbReference type="ARBA" id="ARBA00022723"/>
    </source>
</evidence>
<comment type="caution">
    <text evidence="11">The sequence shown here is derived from an EMBL/GenBank/DDBJ whole genome shotgun (WGS) entry which is preliminary data.</text>
</comment>
<sequence>MTKTSTTKSRRARSSSSRPSGKLTRRVCELCNKTFGRPSDYNLHLTQAHNEPQRHMCTWPGCEHSAQELSNIKQHIKSIHMKIPAICYWNESTGEGHCGRKLSDPSSRNRHIRDQHLKPVKKEYGYYEWEVIPKRYWHIVLNLLEDEGESFGVSQPRPPGNIPGRAERITSGPSATLLEPLLASAEPSSRPSVDFAAIWQGQGESDSALEIMTPWTCDSPDVSTPGSSTSGCSTPPNDGSPQSFGALSVGGCDFTSAFGHPYYVPQARALSSAPLGHGVWSQPQVEFNPFMPSYGFQYQSHTGSWTDFPSLSQASQPLEDCPPQVFSMDDVDHILSQTPAHYNGLYPLVAPGTHWEL</sequence>
<evidence type="ECO:0000256" key="3">
    <source>
        <dbReference type="ARBA" id="ARBA00022771"/>
    </source>
</evidence>
<feature type="region of interest" description="Disordered" evidence="9">
    <location>
        <begin position="1"/>
        <end position="23"/>
    </location>
</feature>
<keyword evidence="5" id="KW-0805">Transcription regulation</keyword>
<evidence type="ECO:0000256" key="1">
    <source>
        <dbReference type="ARBA" id="ARBA00004123"/>
    </source>
</evidence>
<dbReference type="PROSITE" id="PS50157">
    <property type="entry name" value="ZINC_FINGER_C2H2_2"/>
    <property type="match status" value="1"/>
</dbReference>
<evidence type="ECO:0000256" key="9">
    <source>
        <dbReference type="SAM" id="MobiDB-lite"/>
    </source>
</evidence>
<dbReference type="AlphaFoldDB" id="A0AAD5YWN9"/>
<dbReference type="EMBL" id="JANIEX010000147">
    <property type="protein sequence ID" value="KAJ3572326.1"/>
    <property type="molecule type" value="Genomic_DNA"/>
</dbReference>
<keyword evidence="12" id="KW-1185">Reference proteome</keyword>
<dbReference type="SMART" id="SM00355">
    <property type="entry name" value="ZnF_C2H2"/>
    <property type="match status" value="3"/>
</dbReference>
<keyword evidence="4" id="KW-0862">Zinc</keyword>
<evidence type="ECO:0000313" key="11">
    <source>
        <dbReference type="EMBL" id="KAJ3572326.1"/>
    </source>
</evidence>
<dbReference type="GO" id="GO:0006357">
    <property type="term" value="P:regulation of transcription by RNA polymerase II"/>
    <property type="evidence" value="ECO:0007669"/>
    <property type="project" value="TreeGrafter"/>
</dbReference>
<dbReference type="InterPro" id="IPR013087">
    <property type="entry name" value="Znf_C2H2_type"/>
</dbReference>
<evidence type="ECO:0000259" key="10">
    <source>
        <dbReference type="PROSITE" id="PS50157"/>
    </source>
</evidence>
<comment type="subcellular location">
    <subcellularLocation>
        <location evidence="1">Nucleus</location>
    </subcellularLocation>
</comment>
<dbReference type="GO" id="GO:0005634">
    <property type="term" value="C:nucleus"/>
    <property type="evidence" value="ECO:0007669"/>
    <property type="project" value="UniProtKB-SubCell"/>
</dbReference>
<feature type="region of interest" description="Disordered" evidence="9">
    <location>
        <begin position="220"/>
        <end position="239"/>
    </location>
</feature>
<proteinExistence type="predicted"/>
<feature type="compositionally biased region" description="Low complexity" evidence="9">
    <location>
        <begin position="223"/>
        <end position="236"/>
    </location>
</feature>
<keyword evidence="7" id="KW-0539">Nucleus</keyword>
<reference evidence="11" key="1">
    <citation type="submission" date="2022-07" db="EMBL/GenBank/DDBJ databases">
        <title>Genome Sequence of Leucocoprinus birnbaumii.</title>
        <authorList>
            <person name="Buettner E."/>
        </authorList>
    </citation>
    <scope>NUCLEOTIDE SEQUENCE</scope>
    <source>
        <strain evidence="11">VT141</strain>
    </source>
</reference>
<organism evidence="11 12">
    <name type="scientific">Leucocoprinus birnbaumii</name>
    <dbReference type="NCBI Taxonomy" id="56174"/>
    <lineage>
        <taxon>Eukaryota</taxon>
        <taxon>Fungi</taxon>
        <taxon>Dikarya</taxon>
        <taxon>Basidiomycota</taxon>
        <taxon>Agaricomycotina</taxon>
        <taxon>Agaricomycetes</taxon>
        <taxon>Agaricomycetidae</taxon>
        <taxon>Agaricales</taxon>
        <taxon>Agaricineae</taxon>
        <taxon>Agaricaceae</taxon>
        <taxon>Leucocoprinus</taxon>
    </lineage>
</organism>
<keyword evidence="3 8" id="KW-0863">Zinc-finger</keyword>
<feature type="domain" description="C2H2-type" evidence="10">
    <location>
        <begin position="26"/>
        <end position="54"/>
    </location>
</feature>
<dbReference type="InterPro" id="IPR051061">
    <property type="entry name" value="Zinc_finger_trans_reg"/>
</dbReference>
<dbReference type="PROSITE" id="PS00028">
    <property type="entry name" value="ZINC_FINGER_C2H2_1"/>
    <property type="match status" value="1"/>
</dbReference>
<dbReference type="PANTHER" id="PTHR46179:SF13">
    <property type="entry name" value="C2H2-TYPE DOMAIN-CONTAINING PROTEIN"/>
    <property type="match status" value="1"/>
</dbReference>
<dbReference type="Proteomes" id="UP001213000">
    <property type="component" value="Unassembled WGS sequence"/>
</dbReference>
<evidence type="ECO:0000256" key="6">
    <source>
        <dbReference type="ARBA" id="ARBA00023163"/>
    </source>
</evidence>
<keyword evidence="2" id="KW-0479">Metal-binding</keyword>
<gene>
    <name evidence="11" type="ORF">NP233_g3164</name>
</gene>
<accession>A0AAD5YWN9</accession>
<name>A0AAD5YWN9_9AGAR</name>
<dbReference type="GO" id="GO:0008270">
    <property type="term" value="F:zinc ion binding"/>
    <property type="evidence" value="ECO:0007669"/>
    <property type="project" value="UniProtKB-KW"/>
</dbReference>
<dbReference type="Gene3D" id="3.30.160.60">
    <property type="entry name" value="Classic Zinc Finger"/>
    <property type="match status" value="1"/>
</dbReference>
<protein>
    <recommendedName>
        <fullName evidence="10">C2H2-type domain-containing protein</fullName>
    </recommendedName>
</protein>
<evidence type="ECO:0000256" key="7">
    <source>
        <dbReference type="ARBA" id="ARBA00023242"/>
    </source>
</evidence>
<evidence type="ECO:0000256" key="5">
    <source>
        <dbReference type="ARBA" id="ARBA00023015"/>
    </source>
</evidence>
<evidence type="ECO:0000256" key="8">
    <source>
        <dbReference type="PROSITE-ProRule" id="PRU00042"/>
    </source>
</evidence>
<evidence type="ECO:0000256" key="4">
    <source>
        <dbReference type="ARBA" id="ARBA00022833"/>
    </source>
</evidence>
<keyword evidence="6" id="KW-0804">Transcription</keyword>